<keyword evidence="6" id="KW-0614">Plasmid</keyword>
<evidence type="ECO:0000256" key="1">
    <source>
        <dbReference type="ARBA" id="ARBA00010333"/>
    </source>
</evidence>
<accession>A0ABY5GAV6</accession>
<name>A0ABY5GAV6_VIBPE</name>
<evidence type="ECO:0000256" key="4">
    <source>
        <dbReference type="SAM" id="SignalP"/>
    </source>
</evidence>
<dbReference type="InterPro" id="IPR051455">
    <property type="entry name" value="Bact_solute-bind_prot3"/>
</dbReference>
<evidence type="ECO:0000313" key="7">
    <source>
        <dbReference type="Proteomes" id="UP001059120"/>
    </source>
</evidence>
<dbReference type="Pfam" id="PF00497">
    <property type="entry name" value="SBP_bac_3"/>
    <property type="match status" value="1"/>
</dbReference>
<keyword evidence="2" id="KW-0813">Transport</keyword>
<feature type="domain" description="Solute-binding protein family 3/N-terminal" evidence="5">
    <location>
        <begin position="31"/>
        <end position="278"/>
    </location>
</feature>
<evidence type="ECO:0000256" key="2">
    <source>
        <dbReference type="ARBA" id="ARBA00022448"/>
    </source>
</evidence>
<geneLocation type="plasmid" evidence="6 7">
    <name>p_1</name>
</geneLocation>
<dbReference type="Proteomes" id="UP001059120">
    <property type="component" value="Plasmid p_1"/>
</dbReference>
<keyword evidence="7" id="KW-1185">Reference proteome</keyword>
<dbReference type="EMBL" id="CP090616">
    <property type="protein sequence ID" value="UTT87304.1"/>
    <property type="molecule type" value="Genomic_DNA"/>
</dbReference>
<dbReference type="RefSeq" id="WP_255233005.1">
    <property type="nucleotide sequence ID" value="NZ_CP090616.1"/>
</dbReference>
<dbReference type="Gene3D" id="3.40.190.10">
    <property type="entry name" value="Periplasmic binding protein-like II"/>
    <property type="match status" value="2"/>
</dbReference>
<organism evidence="6 7">
    <name type="scientific">Vibrio pelagius</name>
    <dbReference type="NCBI Taxonomy" id="28169"/>
    <lineage>
        <taxon>Bacteria</taxon>
        <taxon>Pseudomonadati</taxon>
        <taxon>Pseudomonadota</taxon>
        <taxon>Gammaproteobacteria</taxon>
        <taxon>Vibrionales</taxon>
        <taxon>Vibrionaceae</taxon>
        <taxon>Vibrio</taxon>
    </lineage>
</organism>
<feature type="signal peptide" evidence="4">
    <location>
        <begin position="1"/>
        <end position="27"/>
    </location>
</feature>
<dbReference type="PANTHER" id="PTHR30085:SF6">
    <property type="entry name" value="ABC TRANSPORTER GLUTAMINE-BINDING PROTEIN GLNH"/>
    <property type="match status" value="1"/>
</dbReference>
<proteinExistence type="inferred from homology"/>
<evidence type="ECO:0000259" key="5">
    <source>
        <dbReference type="SMART" id="SM00062"/>
    </source>
</evidence>
<dbReference type="SUPFAM" id="SSF53850">
    <property type="entry name" value="Periplasmic binding protein-like II"/>
    <property type="match status" value="1"/>
</dbReference>
<comment type="similarity">
    <text evidence="1">Belongs to the bacterial solute-binding protein 3 family.</text>
</comment>
<evidence type="ECO:0000256" key="3">
    <source>
        <dbReference type="ARBA" id="ARBA00022729"/>
    </source>
</evidence>
<feature type="chain" id="PRO_5045936192" evidence="4">
    <location>
        <begin position="28"/>
        <end position="292"/>
    </location>
</feature>
<sequence length="292" mass="31967">MFNKTSLTKSALTLSVVLSAATNVALADDSNLTFGYIQDEAPFSSLNSVTGHADGYTIELCQAIAHSMDVDGNKVNFVPMTVSDGMQKLANNEIDVLCSAVIPTAERRQQASFTIPVFQGGISAILRQDASHDLKRVLEGKPAHSGPKWRATINRGLANHTYVVHKDTVTEAWVRDQVKHLGVISDVVVVDTHEQGLEMVNSGEADAYFGELSSLSSELNKSGLTNLELSGRVYDTALLSLAVPRNNDDFRFAVDKALSDVYNSNEFTEVFQRYFGHQNDDSLEAIKYFSLK</sequence>
<evidence type="ECO:0000313" key="6">
    <source>
        <dbReference type="EMBL" id="UTT87304.1"/>
    </source>
</evidence>
<dbReference type="InterPro" id="IPR001638">
    <property type="entry name" value="Solute-binding_3/MltF_N"/>
</dbReference>
<protein>
    <submittedName>
        <fullName evidence="6">Transporter substrate-binding domain-containing protein</fullName>
    </submittedName>
</protein>
<dbReference type="PANTHER" id="PTHR30085">
    <property type="entry name" value="AMINO ACID ABC TRANSPORTER PERMEASE"/>
    <property type="match status" value="1"/>
</dbReference>
<reference evidence="6" key="1">
    <citation type="submission" date="2022-01" db="EMBL/GenBank/DDBJ databases">
        <title>Alginate degradation mechanism of Vibrio pelagius WXL662.</title>
        <authorList>
            <person name="He X."/>
        </authorList>
    </citation>
    <scope>NUCLEOTIDE SEQUENCE</scope>
    <source>
        <strain evidence="6">WXL662</strain>
        <plasmid evidence="6">p_1</plasmid>
    </source>
</reference>
<gene>
    <name evidence="6" type="ORF">LZI70_19985</name>
</gene>
<dbReference type="SMART" id="SM00062">
    <property type="entry name" value="PBPb"/>
    <property type="match status" value="1"/>
</dbReference>
<keyword evidence="3 4" id="KW-0732">Signal</keyword>